<evidence type="ECO:0000256" key="1">
    <source>
        <dbReference type="SAM" id="SignalP"/>
    </source>
</evidence>
<dbReference type="AlphaFoldDB" id="A0A430AYR8"/>
<sequence length="138" mass="15732">MKVKMLAVLLFISLFLISCSNKNELEEATNKRNVSSEIDAKLVENVVGEWVGDTAGNYPTYGKFTITEKNRSLFFDDKKLQITKTIDDIVFTQTEEEKTFYYDFKVIDKKLTVYPSYSTRKGFTGGSLAPMELIKDGK</sequence>
<keyword evidence="1" id="KW-0732">Signal</keyword>
<dbReference type="OrthoDB" id="1912370at2"/>
<accession>A0A430AYR8</accession>
<name>A0A430AYR8_9ENTE</name>
<feature type="signal peptide" evidence="1">
    <location>
        <begin position="1"/>
        <end position="22"/>
    </location>
</feature>
<dbReference type="RefSeq" id="WP_126794907.1">
    <property type="nucleotide sequence ID" value="NZ_CP060720.1"/>
</dbReference>
<dbReference type="PROSITE" id="PS51257">
    <property type="entry name" value="PROKAR_LIPOPROTEIN"/>
    <property type="match status" value="1"/>
</dbReference>
<evidence type="ECO:0000313" key="3">
    <source>
        <dbReference type="Proteomes" id="UP000288028"/>
    </source>
</evidence>
<evidence type="ECO:0008006" key="4">
    <source>
        <dbReference type="Google" id="ProtNLM"/>
    </source>
</evidence>
<comment type="caution">
    <text evidence="2">The sequence shown here is derived from an EMBL/GenBank/DDBJ whole genome shotgun (WGS) entry which is preliminary data.</text>
</comment>
<proteinExistence type="predicted"/>
<dbReference type="Proteomes" id="UP000288028">
    <property type="component" value="Unassembled WGS sequence"/>
</dbReference>
<feature type="chain" id="PRO_5039516877" description="DUF5640 domain-containing protein" evidence="1">
    <location>
        <begin position="23"/>
        <end position="138"/>
    </location>
</feature>
<dbReference type="GeneID" id="95580939"/>
<organism evidence="2 3">
    <name type="scientific">Vagococcus carniphilus</name>
    <dbReference type="NCBI Taxonomy" id="218144"/>
    <lineage>
        <taxon>Bacteria</taxon>
        <taxon>Bacillati</taxon>
        <taxon>Bacillota</taxon>
        <taxon>Bacilli</taxon>
        <taxon>Lactobacillales</taxon>
        <taxon>Enterococcaceae</taxon>
        <taxon>Vagococcus</taxon>
    </lineage>
</organism>
<dbReference type="EMBL" id="NGKB01000009">
    <property type="protein sequence ID" value="RSU13230.1"/>
    <property type="molecule type" value="Genomic_DNA"/>
</dbReference>
<evidence type="ECO:0000313" key="2">
    <source>
        <dbReference type="EMBL" id="RSU13230.1"/>
    </source>
</evidence>
<gene>
    <name evidence="2" type="ORF">CBF28_10230</name>
</gene>
<reference evidence="2 3" key="1">
    <citation type="submission" date="2017-05" db="EMBL/GenBank/DDBJ databases">
        <title>Vagococcus spp. assemblies.</title>
        <authorList>
            <person name="Gulvik C.A."/>
        </authorList>
    </citation>
    <scope>NUCLEOTIDE SEQUENCE [LARGE SCALE GENOMIC DNA]</scope>
    <source>
        <strain evidence="2 3">SS1714</strain>
    </source>
</reference>
<keyword evidence="3" id="KW-1185">Reference proteome</keyword>
<protein>
    <recommendedName>
        <fullName evidence="4">DUF5640 domain-containing protein</fullName>
    </recommendedName>
</protein>